<keyword evidence="3" id="KW-0456">Lyase</keyword>
<dbReference type="PRINTS" id="PR01790">
    <property type="entry name" value="SMP30FAMILY"/>
</dbReference>
<organism evidence="3 4">
    <name type="scientific">Sphingomonas plantiphila</name>
    <dbReference type="NCBI Taxonomy" id="3163295"/>
    <lineage>
        <taxon>Bacteria</taxon>
        <taxon>Pseudomonadati</taxon>
        <taxon>Pseudomonadota</taxon>
        <taxon>Alphaproteobacteria</taxon>
        <taxon>Sphingomonadales</taxon>
        <taxon>Sphingomonadaceae</taxon>
        <taxon>Sphingomonas</taxon>
    </lineage>
</organism>
<dbReference type="Pfam" id="PF01081">
    <property type="entry name" value="Aldolase"/>
    <property type="match status" value="1"/>
</dbReference>
<gene>
    <name evidence="3" type="ORF">ABS767_02375</name>
</gene>
<dbReference type="Pfam" id="PF08450">
    <property type="entry name" value="SGL"/>
    <property type="match status" value="1"/>
</dbReference>
<evidence type="ECO:0000259" key="2">
    <source>
        <dbReference type="Pfam" id="PF08450"/>
    </source>
</evidence>
<sequence>MTDTLAAVEAALADTPVVAILRGLDGGEAVGVVQALYDAGIRIAEVPLNSPDPFATIALLRSHFGAHMMIGAGTVIDPADVDRLADAGGQICVAPNCDIDVIGRALDLGIVPMPGIASPSDAFRAYRAGARWLKYFPAGEVGLAAIGALRPVMPTDARFVAVGGVGATNASRFLNGGCDAIGVGSELYRPGRNAAAVGHAADTLIAAMRERQREPRVVANPGATISESPLMDPTGKHLLFVDPVRSNLHRVTLVDGTMHRVATDVPLNAIGWRGDTLVGLADYAVVTVDRASGATTPIVDVDVGSGCRFNDMTIGADGTIWAGTMHRGLLAGRGTLFRIGVDGSVTRVCEGLGACNGMEWTRDGTSLYLVDTLQRTLIRFPSTPFGALGEPQIVSDFMSIPGKPDGMTIGADGNPLVAMWGGGRVVELAPNGAHLRSHRVAAPHVSSVCTDGKGGLIVTTSRMRLTPQVADATGSGSVFEVALAGPSGRTNDAA</sequence>
<dbReference type="CDD" id="cd00452">
    <property type="entry name" value="KDPG_aldolase"/>
    <property type="match status" value="1"/>
</dbReference>
<dbReference type="InterPro" id="IPR013785">
    <property type="entry name" value="Aldolase_TIM"/>
</dbReference>
<comment type="caution">
    <text evidence="3">The sequence shown here is derived from an EMBL/GenBank/DDBJ whole genome shotgun (WGS) entry which is preliminary data.</text>
</comment>
<dbReference type="InterPro" id="IPR005511">
    <property type="entry name" value="SMP-30"/>
</dbReference>
<dbReference type="InterPro" id="IPR013658">
    <property type="entry name" value="SGL"/>
</dbReference>
<accession>A0ABW8YIA0</accession>
<evidence type="ECO:0000313" key="4">
    <source>
        <dbReference type="Proteomes" id="UP001629244"/>
    </source>
</evidence>
<feature type="domain" description="SMP-30/Gluconolactonase/LRE-like region" evidence="2">
    <location>
        <begin position="226"/>
        <end position="461"/>
    </location>
</feature>
<dbReference type="GO" id="GO:0008674">
    <property type="term" value="F:2-dehydro-3-deoxy-6-phosphogalactonate aldolase activity"/>
    <property type="evidence" value="ECO:0007669"/>
    <property type="project" value="UniProtKB-EC"/>
</dbReference>
<dbReference type="NCBIfam" id="NF006600">
    <property type="entry name" value="PRK09140.1"/>
    <property type="match status" value="1"/>
</dbReference>
<comment type="similarity">
    <text evidence="1">Belongs to the SMP-30/CGR1 family.</text>
</comment>
<dbReference type="InterPro" id="IPR011042">
    <property type="entry name" value="6-blade_b-propeller_TolB-like"/>
</dbReference>
<dbReference type="SUPFAM" id="SSF63829">
    <property type="entry name" value="Calcium-dependent phosphotriesterase"/>
    <property type="match status" value="1"/>
</dbReference>
<evidence type="ECO:0000256" key="1">
    <source>
        <dbReference type="ARBA" id="ARBA00008853"/>
    </source>
</evidence>
<reference evidence="3 4" key="1">
    <citation type="submission" date="2024-06" db="EMBL/GenBank/DDBJ databases">
        <authorList>
            <person name="Kaempfer P."/>
            <person name="Viver T."/>
        </authorList>
    </citation>
    <scope>NUCLEOTIDE SEQUENCE [LARGE SCALE GENOMIC DNA]</scope>
    <source>
        <strain evidence="3 4">ST-64</strain>
    </source>
</reference>
<dbReference type="RefSeq" id="WP_408076762.1">
    <property type="nucleotide sequence ID" value="NZ_JBELQC010000001.1"/>
</dbReference>
<keyword evidence="4" id="KW-1185">Reference proteome</keyword>
<dbReference type="PANTHER" id="PTHR10907:SF47">
    <property type="entry name" value="REGUCALCIN"/>
    <property type="match status" value="1"/>
</dbReference>
<protein>
    <submittedName>
        <fullName evidence="3">2-dehydro-3-deoxy-6-phosphogalactonate aldolase</fullName>
        <ecNumber evidence="3">4.1.2.21</ecNumber>
    </submittedName>
</protein>
<dbReference type="PANTHER" id="PTHR10907">
    <property type="entry name" value="REGUCALCIN"/>
    <property type="match status" value="1"/>
</dbReference>
<dbReference type="SUPFAM" id="SSF51569">
    <property type="entry name" value="Aldolase"/>
    <property type="match status" value="1"/>
</dbReference>
<dbReference type="EMBL" id="JBELQC010000001">
    <property type="protein sequence ID" value="MFL9839798.1"/>
    <property type="molecule type" value="Genomic_DNA"/>
</dbReference>
<dbReference type="InterPro" id="IPR000887">
    <property type="entry name" value="Aldlse_KDPG_KHG"/>
</dbReference>
<proteinExistence type="inferred from homology"/>
<dbReference type="Proteomes" id="UP001629244">
    <property type="component" value="Unassembled WGS sequence"/>
</dbReference>
<dbReference type="EC" id="4.1.2.21" evidence="3"/>
<name>A0ABW8YIA0_9SPHN</name>
<evidence type="ECO:0000313" key="3">
    <source>
        <dbReference type="EMBL" id="MFL9839798.1"/>
    </source>
</evidence>
<dbReference type="Gene3D" id="3.20.20.70">
    <property type="entry name" value="Aldolase class I"/>
    <property type="match status" value="1"/>
</dbReference>
<dbReference type="Gene3D" id="2.120.10.30">
    <property type="entry name" value="TolB, C-terminal domain"/>
    <property type="match status" value="1"/>
</dbReference>